<gene>
    <name evidence="1" type="ORF">CBA19CS22_33020</name>
</gene>
<sequence>MKRWFPRRIAHPHLRLRKVALDEIRADLQRARSAERLHARDAAIGARRAVVAEHERLHGAAIMRKTGHRQIRLWTEVFQDRQFRLAHGLHHRQTAFVVKVNADAQVDLIGARIFLEVFVQRQDRVAGVSIDMFEYSRLSGREGS</sequence>
<accession>A0ACB5R2C1</accession>
<keyword evidence="2" id="KW-1185">Reference proteome</keyword>
<evidence type="ECO:0000313" key="1">
    <source>
        <dbReference type="EMBL" id="GJH21468.1"/>
    </source>
</evidence>
<dbReference type="Proteomes" id="UP001055013">
    <property type="component" value="Unassembled WGS sequence"/>
</dbReference>
<dbReference type="EMBL" id="BPUR01000027">
    <property type="protein sequence ID" value="GJH21468.1"/>
    <property type="molecule type" value="Genomic_DNA"/>
</dbReference>
<reference evidence="1" key="1">
    <citation type="submission" date="2021-09" db="EMBL/GenBank/DDBJ databases">
        <title>Isolation and characterization of 3-chlorobenzoate degrading bacteria from soils in Shizuoka.</title>
        <authorList>
            <person name="Ifat A."/>
            <person name="Ogawa N."/>
            <person name="Kimbara K."/>
            <person name="Moriuchi R."/>
            <person name="Dohra H."/>
            <person name="Shintani M."/>
        </authorList>
    </citation>
    <scope>NUCLEOTIDE SEQUENCE</scope>
    <source>
        <strain evidence="1">19CS2-2</strain>
    </source>
</reference>
<proteinExistence type="predicted"/>
<comment type="caution">
    <text evidence="1">The sequence shown here is derived from an EMBL/GenBank/DDBJ whole genome shotgun (WGS) entry which is preliminary data.</text>
</comment>
<protein>
    <submittedName>
        <fullName evidence="1">Uncharacterized protein</fullName>
    </submittedName>
</protein>
<name>A0ACB5R2C1_9BURK</name>
<organism evidence="1 2">
    <name type="scientific">Caballeronia novacaledonica</name>
    <dbReference type="NCBI Taxonomy" id="1544861"/>
    <lineage>
        <taxon>Bacteria</taxon>
        <taxon>Pseudomonadati</taxon>
        <taxon>Pseudomonadota</taxon>
        <taxon>Betaproteobacteria</taxon>
        <taxon>Burkholderiales</taxon>
        <taxon>Burkholderiaceae</taxon>
        <taxon>Caballeronia</taxon>
    </lineage>
</organism>
<evidence type="ECO:0000313" key="2">
    <source>
        <dbReference type="Proteomes" id="UP001055013"/>
    </source>
</evidence>